<dbReference type="Gene3D" id="3.30.420.40">
    <property type="match status" value="2"/>
</dbReference>
<comment type="caution">
    <text evidence="2">The sequence shown here is derived from an EMBL/GenBank/DDBJ whole genome shotgun (WGS) entry which is preliminary data.</text>
</comment>
<evidence type="ECO:0000256" key="1">
    <source>
        <dbReference type="ARBA" id="ARBA00006479"/>
    </source>
</evidence>
<comment type="similarity">
    <text evidence="1">Belongs to the ROK (NagC/XylR) family.</text>
</comment>
<accession>A0A8J3SVS1</accession>
<dbReference type="SUPFAM" id="SSF53067">
    <property type="entry name" value="Actin-like ATPase domain"/>
    <property type="match status" value="1"/>
</dbReference>
<dbReference type="Proteomes" id="UP000634476">
    <property type="component" value="Unassembled WGS sequence"/>
</dbReference>
<sequence length="340" mass="35540">MDTWLVVGLDNGGTANNATVLDSSGRFLVDTLVENPSFVRQGPEVAIPALEQAFDNVLGRVGATRTQVRAVGLDTPGPASADGVISSKGGTNFGHPDWRGFDFRAALEARLGIPVVYNNDGNAAALYAHHLHFGAVAATGHSSVSAIVGTGLGGGVIESGVVVKGAAGMAGELGHVHIPLHGLLEDDQPLPRCNCGFIGDAESVASLTGIELNLLPYWLTRFPGHELGAVEPAGKAAKLLRGHAENGDEMALKIFEQQAMALGRLFTIAANFTDPDAYFVGGGVVEAAPHFREWFLDKVRENTLLRTEQKRAATISLVRDLDMAGARGAALAALAQVPGR</sequence>
<evidence type="ECO:0000313" key="2">
    <source>
        <dbReference type="EMBL" id="GII01544.1"/>
    </source>
</evidence>
<gene>
    <name evidence="2" type="ORF">Pta02_35520</name>
</gene>
<dbReference type="InterPro" id="IPR043129">
    <property type="entry name" value="ATPase_NBD"/>
</dbReference>
<dbReference type="PANTHER" id="PTHR18964">
    <property type="entry name" value="ROK (REPRESSOR, ORF, KINASE) FAMILY"/>
    <property type="match status" value="1"/>
</dbReference>
<evidence type="ECO:0000313" key="3">
    <source>
        <dbReference type="Proteomes" id="UP000634476"/>
    </source>
</evidence>
<dbReference type="InterPro" id="IPR000600">
    <property type="entry name" value="ROK"/>
</dbReference>
<protein>
    <submittedName>
        <fullName evidence="2">Glucokinase</fullName>
    </submittedName>
</protein>
<organism evidence="2 3">
    <name type="scientific">Planobispora takensis</name>
    <dbReference type="NCBI Taxonomy" id="1367882"/>
    <lineage>
        <taxon>Bacteria</taxon>
        <taxon>Bacillati</taxon>
        <taxon>Actinomycetota</taxon>
        <taxon>Actinomycetes</taxon>
        <taxon>Streptosporangiales</taxon>
        <taxon>Streptosporangiaceae</taxon>
        <taxon>Planobispora</taxon>
    </lineage>
</organism>
<dbReference type="Pfam" id="PF00480">
    <property type="entry name" value="ROK"/>
    <property type="match status" value="1"/>
</dbReference>
<dbReference type="PANTHER" id="PTHR18964:SF149">
    <property type="entry name" value="BIFUNCTIONAL UDP-N-ACETYLGLUCOSAMINE 2-EPIMERASE_N-ACETYLMANNOSAMINE KINASE"/>
    <property type="match status" value="1"/>
</dbReference>
<name>A0A8J3SVS1_9ACTN</name>
<reference evidence="2" key="1">
    <citation type="submission" date="2021-01" db="EMBL/GenBank/DDBJ databases">
        <title>Whole genome shotgun sequence of Planobispora takensis NBRC 109077.</title>
        <authorList>
            <person name="Komaki H."/>
            <person name="Tamura T."/>
        </authorList>
    </citation>
    <scope>NUCLEOTIDE SEQUENCE</scope>
    <source>
        <strain evidence="2">NBRC 109077</strain>
    </source>
</reference>
<dbReference type="AlphaFoldDB" id="A0A8J3SVS1"/>
<proteinExistence type="inferred from homology"/>
<dbReference type="InterPro" id="IPR049874">
    <property type="entry name" value="ROK_cs"/>
</dbReference>
<dbReference type="PROSITE" id="PS01125">
    <property type="entry name" value="ROK"/>
    <property type="match status" value="1"/>
</dbReference>
<dbReference type="EMBL" id="BOOK01000024">
    <property type="protein sequence ID" value="GII01544.1"/>
    <property type="molecule type" value="Genomic_DNA"/>
</dbReference>
<keyword evidence="3" id="KW-1185">Reference proteome</keyword>